<gene>
    <name evidence="4" type="ORF">PCAR00345_LOCUS18620</name>
</gene>
<feature type="binding site" evidence="2">
    <location>
        <position position="467"/>
    </location>
    <ligand>
        <name>3'-phosphoadenylyl sulfate</name>
        <dbReference type="ChEBI" id="CHEBI:58339"/>
    </ligand>
</feature>
<dbReference type="InterPro" id="IPR037359">
    <property type="entry name" value="NST/OST"/>
</dbReference>
<protein>
    <recommendedName>
        <fullName evidence="5">Sulfotransferase domain-containing protein</fullName>
    </recommendedName>
</protein>
<evidence type="ECO:0000256" key="3">
    <source>
        <dbReference type="SAM" id="MobiDB-lite"/>
    </source>
</evidence>
<feature type="compositionally biased region" description="Gly residues" evidence="3">
    <location>
        <begin position="122"/>
        <end position="139"/>
    </location>
</feature>
<dbReference type="EMBL" id="HBIZ01029264">
    <property type="protein sequence ID" value="CAE0766008.1"/>
    <property type="molecule type" value="Transcribed_RNA"/>
</dbReference>
<reference evidence="4" key="1">
    <citation type="submission" date="2021-01" db="EMBL/GenBank/DDBJ databases">
        <authorList>
            <person name="Corre E."/>
            <person name="Pelletier E."/>
            <person name="Niang G."/>
            <person name="Scheremetjew M."/>
            <person name="Finn R."/>
            <person name="Kale V."/>
            <person name="Holt S."/>
            <person name="Cochrane G."/>
            <person name="Meng A."/>
            <person name="Brown T."/>
            <person name="Cohen L."/>
        </authorList>
    </citation>
    <scope>NUCLEOTIDE SEQUENCE</scope>
    <source>
        <strain evidence="4">CCMP645</strain>
    </source>
</reference>
<proteinExistence type="predicted"/>
<sequence>MLPGYVCMQNGLSKPQLPPLHGLFVNKSGPRHLSMPEFPTLRAADDGEPRQFLRMAKQFVQNAWGSAAGGRKRHGDRHHRTGATANITEPAAGESGPGVGGKSFGNHGRDVGGGRGARHRGGVGIDGAIGGGRGGGRGRAAGRRRSRREIMRARLRGDDFVKEDFAVPSYAARTSWPQQVSDINAYAGVQPLPARCRQRTLPPGEPKSFSPNGAQTGECFQLDLRSDNQTQPVLPTLFVPGFPKAATTWLFECMHAAFAPEMICPPQREGDFSEHKWSIDGCGGRRFMLPGIACHVLGGCGQRKELFFYGGGYGDYFKAGLAALHGPEVPLELFQTRSRPPPGWSSRLWEAHKLKRMEYFCTSSNYTHLPDGRMHPSCCVTKASAPNRWGCRWHESLRKTHGKTESVWFQMAMPWATPGKFSFASVDFTPNYLCTPSALQNIYDTARDPGELRFIVLMRDPIMRAFSEWSMFTLGWRWDKNLDFMKSMRMQMARFRKCNSTLFHNNERIRKLPTPELFAYMSKCMKGNAMQYITNSIYPVCVEAALRVFKREQFLFLRFEDLMQMKAPGLVTLLANFTGLYTDDDIIRKVRGGAHCEAGRAKKVPLSFGKAKEAAGARKLLEENIAEFESFFKPYDQLLMELVHPAFAWNRSTHSHSHSHKQ</sequence>
<dbReference type="GO" id="GO:0008467">
    <property type="term" value="F:[heparan sulfate]-glucosamine 3-sulfotransferase activity"/>
    <property type="evidence" value="ECO:0007669"/>
    <property type="project" value="TreeGrafter"/>
</dbReference>
<organism evidence="4">
    <name type="scientific">Chrysotila carterae</name>
    <name type="common">Marine alga</name>
    <name type="synonym">Syracosphaera carterae</name>
    <dbReference type="NCBI Taxonomy" id="13221"/>
    <lineage>
        <taxon>Eukaryota</taxon>
        <taxon>Haptista</taxon>
        <taxon>Haptophyta</taxon>
        <taxon>Prymnesiophyceae</taxon>
        <taxon>Isochrysidales</taxon>
        <taxon>Isochrysidaceae</taxon>
        <taxon>Chrysotila</taxon>
    </lineage>
</organism>
<dbReference type="AlphaFoldDB" id="A0A7S4F1H9"/>
<dbReference type="InterPro" id="IPR027417">
    <property type="entry name" value="P-loop_NTPase"/>
</dbReference>
<evidence type="ECO:0000256" key="2">
    <source>
        <dbReference type="PIRSR" id="PIRSR637359-2"/>
    </source>
</evidence>
<keyword evidence="1" id="KW-0808">Transferase</keyword>
<feature type="binding site" evidence="2">
    <location>
        <position position="459"/>
    </location>
    <ligand>
        <name>3'-phosphoadenylyl sulfate</name>
        <dbReference type="ChEBI" id="CHEBI:58339"/>
    </ligand>
</feature>
<evidence type="ECO:0008006" key="5">
    <source>
        <dbReference type="Google" id="ProtNLM"/>
    </source>
</evidence>
<name>A0A7S4F1H9_CHRCT</name>
<dbReference type="SUPFAM" id="SSF52540">
    <property type="entry name" value="P-loop containing nucleoside triphosphate hydrolases"/>
    <property type="match status" value="1"/>
</dbReference>
<evidence type="ECO:0000256" key="1">
    <source>
        <dbReference type="ARBA" id="ARBA00022679"/>
    </source>
</evidence>
<dbReference type="PANTHER" id="PTHR10605:SF72">
    <property type="entry name" value="HEPARAN SULFATE 3-O SULFOTRANSFERASE-B, ISOFORM A"/>
    <property type="match status" value="1"/>
</dbReference>
<feature type="compositionally biased region" description="Basic residues" evidence="3">
    <location>
        <begin position="70"/>
        <end position="81"/>
    </location>
</feature>
<dbReference type="PANTHER" id="PTHR10605">
    <property type="entry name" value="HEPARAN SULFATE SULFOTRANSFERASE"/>
    <property type="match status" value="1"/>
</dbReference>
<feature type="region of interest" description="Disordered" evidence="3">
    <location>
        <begin position="66"/>
        <end position="146"/>
    </location>
</feature>
<evidence type="ECO:0000313" key="4">
    <source>
        <dbReference type="EMBL" id="CAE0766008.1"/>
    </source>
</evidence>
<dbReference type="Gene3D" id="3.40.50.300">
    <property type="entry name" value="P-loop containing nucleotide triphosphate hydrolases"/>
    <property type="match status" value="1"/>
</dbReference>
<accession>A0A7S4F1H9</accession>